<organism evidence="1 2">
    <name type="scientific">Aspergillus puulaauensis</name>
    <dbReference type="NCBI Taxonomy" id="1220207"/>
    <lineage>
        <taxon>Eukaryota</taxon>
        <taxon>Fungi</taxon>
        <taxon>Dikarya</taxon>
        <taxon>Ascomycota</taxon>
        <taxon>Pezizomycotina</taxon>
        <taxon>Eurotiomycetes</taxon>
        <taxon>Eurotiomycetidae</taxon>
        <taxon>Eurotiales</taxon>
        <taxon>Aspergillaceae</taxon>
        <taxon>Aspergillus</taxon>
    </lineage>
</organism>
<dbReference type="EMBL" id="AP024450">
    <property type="protein sequence ID" value="BCS30773.1"/>
    <property type="molecule type" value="Genomic_DNA"/>
</dbReference>
<evidence type="ECO:0000313" key="2">
    <source>
        <dbReference type="Proteomes" id="UP000654913"/>
    </source>
</evidence>
<dbReference type="Pfam" id="PF11951">
    <property type="entry name" value="Fungal_trans_2"/>
    <property type="match status" value="1"/>
</dbReference>
<sequence length="259" mass="28425">MSRKRGEVQFIHSTQLRAPGVASAEVQRLVHSHAARAAHAKVRRQRLIEYQAAKTSSGSEDERRPFSTAAAEIAMAAIPSPLGLLGSDRRDPFASFARHLNPAECYLLDYYIANVIPCSTLQRSQISYPGKVGTPLLNTQFVQLAATSASSLNGLFLVTCRHLSQHLPHNGPYVQLALQYKIACTRSLTEAISSSEMRFPISDSILALALFLAHDEILIGDGPSTKIHVQVAIQMARHNSAFDKTDLSVFPYDLIQSDM</sequence>
<protein>
    <recommendedName>
        <fullName evidence="3">Transcription factor domain-containing protein</fullName>
    </recommendedName>
</protein>
<dbReference type="KEGG" id="apuu:APUU_81076A"/>
<dbReference type="GeneID" id="64980770"/>
<reference evidence="1" key="1">
    <citation type="submission" date="2021-01" db="EMBL/GenBank/DDBJ databases">
        <authorList>
            <consortium name="Aspergillus puulaauensis MK2 genome sequencing consortium"/>
            <person name="Kazuki M."/>
            <person name="Futagami T."/>
        </authorList>
    </citation>
    <scope>NUCLEOTIDE SEQUENCE</scope>
    <source>
        <strain evidence="1">MK2</strain>
    </source>
</reference>
<accession>A0A7R8AVD2</accession>
<reference evidence="1" key="2">
    <citation type="submission" date="2021-02" db="EMBL/GenBank/DDBJ databases">
        <title>Aspergillus puulaauensis MK2 genome sequence.</title>
        <authorList>
            <person name="Futagami T."/>
            <person name="Mori K."/>
            <person name="Kadooka C."/>
            <person name="Tanaka T."/>
        </authorList>
    </citation>
    <scope>NUCLEOTIDE SEQUENCE</scope>
    <source>
        <strain evidence="1">MK2</strain>
    </source>
</reference>
<gene>
    <name evidence="1" type="ORF">APUU_81076A</name>
</gene>
<evidence type="ECO:0008006" key="3">
    <source>
        <dbReference type="Google" id="ProtNLM"/>
    </source>
</evidence>
<dbReference type="AlphaFoldDB" id="A0A7R8AVD2"/>
<dbReference type="PANTHER" id="PTHR37540">
    <property type="entry name" value="TRANSCRIPTION FACTOR (ACR-2), PUTATIVE-RELATED-RELATED"/>
    <property type="match status" value="1"/>
</dbReference>
<keyword evidence="2" id="KW-1185">Reference proteome</keyword>
<dbReference type="PANTHER" id="PTHR37540:SF10">
    <property type="entry name" value="SIGMA-70 REGION 2 FAMILY PROTEIN"/>
    <property type="match status" value="1"/>
</dbReference>
<dbReference type="InterPro" id="IPR021858">
    <property type="entry name" value="Fun_TF"/>
</dbReference>
<proteinExistence type="predicted"/>
<evidence type="ECO:0000313" key="1">
    <source>
        <dbReference type="EMBL" id="BCS30773.1"/>
    </source>
</evidence>
<dbReference type="Proteomes" id="UP000654913">
    <property type="component" value="Chromosome 8"/>
</dbReference>
<dbReference type="RefSeq" id="XP_041562959.1">
    <property type="nucleotide sequence ID" value="XM_041697427.1"/>
</dbReference>
<name>A0A7R8AVD2_9EURO</name>
<dbReference type="OrthoDB" id="5620at2759"/>